<dbReference type="PANTHER" id="PTHR30383:SF5">
    <property type="entry name" value="SGNH HYDROLASE-TYPE ESTERASE DOMAIN-CONTAINING PROTEIN"/>
    <property type="match status" value="1"/>
</dbReference>
<dbReference type="PANTHER" id="PTHR30383">
    <property type="entry name" value="THIOESTERASE 1/PROTEASE 1/LYSOPHOSPHOLIPASE L1"/>
    <property type="match status" value="1"/>
</dbReference>
<feature type="domain" description="SGNH hydrolase-type esterase" evidence="1">
    <location>
        <begin position="22"/>
        <end position="187"/>
    </location>
</feature>
<dbReference type="InterPro" id="IPR036514">
    <property type="entry name" value="SGNH_hydro_sf"/>
</dbReference>
<name>A0ABS4I3A5_9BACL</name>
<accession>A0ABS4I3A5</accession>
<reference evidence="2 3" key="1">
    <citation type="submission" date="2021-03" db="EMBL/GenBank/DDBJ databases">
        <title>Genomic Encyclopedia of Type Strains, Phase IV (KMG-IV): sequencing the most valuable type-strain genomes for metagenomic binning, comparative biology and taxonomic classification.</title>
        <authorList>
            <person name="Goeker M."/>
        </authorList>
    </citation>
    <scope>NUCLEOTIDE SEQUENCE [LARGE SCALE GENOMIC DNA]</scope>
    <source>
        <strain evidence="2 3">DSM 24950</strain>
    </source>
</reference>
<dbReference type="InterPro" id="IPR013830">
    <property type="entry name" value="SGNH_hydro"/>
</dbReference>
<dbReference type="SUPFAM" id="SSF52266">
    <property type="entry name" value="SGNH hydrolase"/>
    <property type="match status" value="1"/>
</dbReference>
<dbReference type="CDD" id="cd00229">
    <property type="entry name" value="SGNH_hydrolase"/>
    <property type="match status" value="1"/>
</dbReference>
<sequence>MPNLQTIRNLKDGKNQCIVTYGTSLTDGAAWVEDLNAQLAEHYPGLATVINSAKAAMWSQWGMDNLSEKVLAHKPDMVFIEFAINDAYLPYETTLEQCRSRLEAMIDSILEINPWCDIVLMTMNPPVGGSLDVRPIFNDYYDVYRSVAKERQLSLIDHFAAWHSILNEDPDQFHRWVPDSIHPIAEGSLAVTAKGVQHLLFNGN</sequence>
<evidence type="ECO:0000259" key="1">
    <source>
        <dbReference type="Pfam" id="PF13472"/>
    </source>
</evidence>
<keyword evidence="3" id="KW-1185">Reference proteome</keyword>
<dbReference type="RefSeq" id="WP_167064742.1">
    <property type="nucleotide sequence ID" value="NZ_JAAOZR010000036.1"/>
</dbReference>
<dbReference type="Gene3D" id="3.40.50.1110">
    <property type="entry name" value="SGNH hydrolase"/>
    <property type="match status" value="1"/>
</dbReference>
<comment type="caution">
    <text evidence="2">The sequence shown here is derived from an EMBL/GenBank/DDBJ whole genome shotgun (WGS) entry which is preliminary data.</text>
</comment>
<evidence type="ECO:0000313" key="2">
    <source>
        <dbReference type="EMBL" id="MBP1964911.1"/>
    </source>
</evidence>
<dbReference type="Proteomes" id="UP001519344">
    <property type="component" value="Unassembled WGS sequence"/>
</dbReference>
<dbReference type="InterPro" id="IPR051532">
    <property type="entry name" value="Ester_Hydrolysis_Enzymes"/>
</dbReference>
<dbReference type="Pfam" id="PF13472">
    <property type="entry name" value="Lipase_GDSL_2"/>
    <property type="match status" value="1"/>
</dbReference>
<gene>
    <name evidence="2" type="ORF">J2Z65_004144</name>
</gene>
<proteinExistence type="predicted"/>
<organism evidence="2 3">
    <name type="scientific">Paenibacillus aceris</name>
    <dbReference type="NCBI Taxonomy" id="869555"/>
    <lineage>
        <taxon>Bacteria</taxon>
        <taxon>Bacillati</taxon>
        <taxon>Bacillota</taxon>
        <taxon>Bacilli</taxon>
        <taxon>Bacillales</taxon>
        <taxon>Paenibacillaceae</taxon>
        <taxon>Paenibacillus</taxon>
    </lineage>
</organism>
<dbReference type="EMBL" id="JAGGKV010000011">
    <property type="protein sequence ID" value="MBP1964911.1"/>
    <property type="molecule type" value="Genomic_DNA"/>
</dbReference>
<protein>
    <submittedName>
        <fullName evidence="2">Lysophospholipase L1-like esterase</fullName>
    </submittedName>
</protein>
<evidence type="ECO:0000313" key="3">
    <source>
        <dbReference type="Proteomes" id="UP001519344"/>
    </source>
</evidence>